<organism evidence="2 3">
    <name type="scientific">Candidatus Methylomirabilis lanthanidiphila</name>
    <dbReference type="NCBI Taxonomy" id="2211376"/>
    <lineage>
        <taxon>Bacteria</taxon>
        <taxon>Candidatus Methylomirabilota</taxon>
        <taxon>Candidatus Methylomirabilia</taxon>
        <taxon>Candidatus Methylomirabilales</taxon>
        <taxon>Candidatus Methylomirabilaceae</taxon>
        <taxon>Candidatus Methylomirabilis</taxon>
    </lineage>
</organism>
<sequence length="175" mass="19946">MDIVSHGLWGGIAFGRTNRRSFGLAVACGILPDLVPFGPWHVTMLLGLAQRPPRNGWEPPDPDLIPAYVHHLYSVTHSLLVFLVVFAVIGIVCRRPVWEICAWGLHIGMDIFTHSTRFFPTPFLWPFSTFTINGWPWGQPAIFVPNVLLLVLLYAWFWLYRPRASRKPPHTHTTV</sequence>
<keyword evidence="3" id="KW-1185">Reference proteome</keyword>
<proteinExistence type="predicted"/>
<keyword evidence="1" id="KW-0812">Transmembrane</keyword>
<feature type="transmembrane region" description="Helical" evidence="1">
    <location>
        <begin position="100"/>
        <end position="120"/>
    </location>
</feature>
<reference evidence="2 3" key="1">
    <citation type="submission" date="2019-07" db="EMBL/GenBank/DDBJ databases">
        <authorList>
            <person name="Cremers G."/>
        </authorList>
    </citation>
    <scope>NUCLEOTIDE SEQUENCE [LARGE SCALE GENOMIC DNA]</scope>
</reference>
<feature type="transmembrane region" description="Helical" evidence="1">
    <location>
        <begin position="21"/>
        <end position="48"/>
    </location>
</feature>
<feature type="transmembrane region" description="Helical" evidence="1">
    <location>
        <begin position="140"/>
        <end position="160"/>
    </location>
</feature>
<evidence type="ECO:0000313" key="3">
    <source>
        <dbReference type="Proteomes" id="UP000334340"/>
    </source>
</evidence>
<dbReference type="AlphaFoldDB" id="A0A564ZKB2"/>
<keyword evidence="1" id="KW-1133">Transmembrane helix</keyword>
<evidence type="ECO:0000313" key="2">
    <source>
        <dbReference type="EMBL" id="VUZ85623.1"/>
    </source>
</evidence>
<dbReference type="Proteomes" id="UP000334340">
    <property type="component" value="Unassembled WGS sequence"/>
</dbReference>
<dbReference type="InterPro" id="IPR007404">
    <property type="entry name" value="YdjM-like"/>
</dbReference>
<name>A0A564ZKB2_9BACT</name>
<evidence type="ECO:0000256" key="1">
    <source>
        <dbReference type="SAM" id="Phobius"/>
    </source>
</evidence>
<feature type="transmembrane region" description="Helical" evidence="1">
    <location>
        <begin position="68"/>
        <end position="93"/>
    </location>
</feature>
<dbReference type="EMBL" id="CABIKM010000030">
    <property type="protein sequence ID" value="VUZ85623.1"/>
    <property type="molecule type" value="Genomic_DNA"/>
</dbReference>
<dbReference type="Pfam" id="PF04307">
    <property type="entry name" value="YdjM"/>
    <property type="match status" value="1"/>
</dbReference>
<keyword evidence="1" id="KW-0472">Membrane</keyword>
<accession>A0A564ZKB2</accession>
<protein>
    <submittedName>
        <fullName evidence="2">Membrane protein</fullName>
    </submittedName>
</protein>
<gene>
    <name evidence="2" type="ORF">MELA_02008</name>
</gene>